<dbReference type="SUPFAM" id="SSF50022">
    <property type="entry name" value="ISP domain"/>
    <property type="match status" value="1"/>
</dbReference>
<keyword evidence="2" id="KW-1185">Reference proteome</keyword>
<dbReference type="AlphaFoldDB" id="A0A6P0UNL9"/>
<dbReference type="InterPro" id="IPR036922">
    <property type="entry name" value="Rieske_2Fe-2S_sf"/>
</dbReference>
<dbReference type="Gene3D" id="2.102.10.10">
    <property type="entry name" value="Rieske [2Fe-2S] iron-sulphur domain"/>
    <property type="match status" value="1"/>
</dbReference>
<comment type="caution">
    <text evidence="1">The sequence shown here is derived from an EMBL/GenBank/DDBJ whole genome shotgun (WGS) entry which is preliminary data.</text>
</comment>
<evidence type="ECO:0000313" key="1">
    <source>
        <dbReference type="EMBL" id="NER14567.1"/>
    </source>
</evidence>
<accession>A0A6P0UNL9</accession>
<protein>
    <recommendedName>
        <fullName evidence="3">Rieske domain-containing protein</fullName>
    </recommendedName>
</protein>
<dbReference type="Proteomes" id="UP000468581">
    <property type="component" value="Unassembled WGS sequence"/>
</dbReference>
<evidence type="ECO:0008006" key="3">
    <source>
        <dbReference type="Google" id="ProtNLM"/>
    </source>
</evidence>
<gene>
    <name evidence="1" type="ORF">GWK08_14020</name>
</gene>
<dbReference type="GO" id="GO:0051537">
    <property type="term" value="F:2 iron, 2 sulfur cluster binding"/>
    <property type="evidence" value="ECO:0007669"/>
    <property type="project" value="InterPro"/>
</dbReference>
<dbReference type="EMBL" id="JAABOO010000003">
    <property type="protein sequence ID" value="NER14567.1"/>
    <property type="molecule type" value="Genomic_DNA"/>
</dbReference>
<reference evidence="1 2" key="1">
    <citation type="submission" date="2020-01" db="EMBL/GenBank/DDBJ databases">
        <title>Leptobacterium flavescens.</title>
        <authorList>
            <person name="Wang G."/>
        </authorList>
    </citation>
    <scope>NUCLEOTIDE SEQUENCE [LARGE SCALE GENOMIC DNA]</scope>
    <source>
        <strain evidence="1 2">KCTC 22160</strain>
    </source>
</reference>
<evidence type="ECO:0000313" key="2">
    <source>
        <dbReference type="Proteomes" id="UP000468581"/>
    </source>
</evidence>
<proteinExistence type="predicted"/>
<dbReference type="PROSITE" id="PS51257">
    <property type="entry name" value="PROKAR_LIPOPROTEIN"/>
    <property type="match status" value="1"/>
</dbReference>
<name>A0A6P0UNL9_9FLAO</name>
<sequence>MKKFLMVFVLAAVLSCSGDSTDRNPFLREVNFSFEVNLNLPLYSSLNTTGNAVYIGNQGVGIRGVFVINTGFGNFLAWEASCPNQAPSGCSTMNIQGGTMAVCPCDDFEYSLFNGQLLTETPGNERRFGLLNYRTRVNDNIVIISN</sequence>
<organism evidence="1 2">
    <name type="scientific">Leptobacterium flavescens</name>
    <dbReference type="NCBI Taxonomy" id="472055"/>
    <lineage>
        <taxon>Bacteria</taxon>
        <taxon>Pseudomonadati</taxon>
        <taxon>Bacteroidota</taxon>
        <taxon>Flavobacteriia</taxon>
        <taxon>Flavobacteriales</taxon>
        <taxon>Flavobacteriaceae</taxon>
        <taxon>Leptobacterium</taxon>
    </lineage>
</organism>